<protein>
    <submittedName>
        <fullName evidence="2">Uncharacterized protein</fullName>
    </submittedName>
</protein>
<evidence type="ECO:0000313" key="2">
    <source>
        <dbReference type="EMBL" id="ANY70566.1"/>
    </source>
</evidence>
<dbReference type="EMBL" id="CP016808">
    <property type="protein sequence ID" value="ANY70566.1"/>
    <property type="molecule type" value="Genomic_DNA"/>
</dbReference>
<keyword evidence="1" id="KW-0812">Transmembrane</keyword>
<feature type="transmembrane region" description="Helical" evidence="1">
    <location>
        <begin position="26"/>
        <end position="57"/>
    </location>
</feature>
<name>A0A1B2DS81_9BACL</name>
<proteinExistence type="predicted"/>
<feature type="transmembrane region" description="Helical" evidence="1">
    <location>
        <begin position="69"/>
        <end position="93"/>
    </location>
</feature>
<keyword evidence="1" id="KW-0472">Membrane</keyword>
<sequence>MLDNVPKVTWNGREVLLAKKLKGYEWVLSALPLLLLFLGGALGGAIGAIAMLGNVNLFRSQLPTAAKVLLSLLISGSAFIVNILVAMFIYSMVNG</sequence>
<evidence type="ECO:0000256" key="1">
    <source>
        <dbReference type="SAM" id="Phobius"/>
    </source>
</evidence>
<reference evidence="2" key="1">
    <citation type="submission" date="2016-08" db="EMBL/GenBank/DDBJ databases">
        <title>Complete Genome Seqeunce of Paenibacillus sp. BIHB 4019 from tea rhizoplane.</title>
        <authorList>
            <person name="Thakur R."/>
            <person name="Swarnkar M.K."/>
            <person name="Gulati A."/>
        </authorList>
    </citation>
    <scope>NUCLEOTIDE SEQUENCE [LARGE SCALE GENOMIC DNA]</scope>
    <source>
        <strain evidence="2">BIHB4019</strain>
    </source>
</reference>
<gene>
    <name evidence="2" type="ORF">BBD42_04955</name>
</gene>
<accession>A0A1B2DS81</accession>
<dbReference type="AlphaFoldDB" id="A0A1B2DS81"/>
<organism evidence="2">
    <name type="scientific">Paenibacillus sp. BIHB 4019</name>
    <dbReference type="NCBI Taxonomy" id="1870819"/>
    <lineage>
        <taxon>Bacteria</taxon>
        <taxon>Bacillati</taxon>
        <taxon>Bacillota</taxon>
        <taxon>Bacilli</taxon>
        <taxon>Bacillales</taxon>
        <taxon>Paenibacillaceae</taxon>
        <taxon>Paenibacillus</taxon>
    </lineage>
</organism>
<keyword evidence="1" id="KW-1133">Transmembrane helix</keyword>